<accession>A0ACC6A0A8</accession>
<dbReference type="Proteomes" id="UP001202289">
    <property type="component" value="Unassembled WGS sequence"/>
</dbReference>
<protein>
    <submittedName>
        <fullName evidence="1">Uncharacterized protein</fullName>
    </submittedName>
</protein>
<gene>
    <name evidence="1" type="ORF">M3215_00305</name>
</gene>
<keyword evidence="2" id="KW-1185">Reference proteome</keyword>
<evidence type="ECO:0000313" key="2">
    <source>
        <dbReference type="Proteomes" id="UP001202289"/>
    </source>
</evidence>
<dbReference type="EMBL" id="JAMBOP010000001">
    <property type="protein sequence ID" value="MCM3734317.1"/>
    <property type="molecule type" value="Genomic_DNA"/>
</dbReference>
<name>A0ACC6A0A8_9BACI</name>
<sequence>MSQANLPNITPSITLTRTQALNLLLGSIALEELGRQSRNAMAINI</sequence>
<organism evidence="1 2">
    <name type="scientific">Bacillus cytotoxicus</name>
    <dbReference type="NCBI Taxonomy" id="580165"/>
    <lineage>
        <taxon>Bacteria</taxon>
        <taxon>Bacillati</taxon>
        <taxon>Bacillota</taxon>
        <taxon>Bacilli</taxon>
        <taxon>Bacillales</taxon>
        <taxon>Bacillaceae</taxon>
        <taxon>Bacillus</taxon>
        <taxon>Bacillus cereus group</taxon>
    </lineage>
</organism>
<comment type="caution">
    <text evidence="1">The sequence shown here is derived from an EMBL/GenBank/DDBJ whole genome shotgun (WGS) entry which is preliminary data.</text>
</comment>
<reference evidence="1" key="1">
    <citation type="submission" date="2022-05" db="EMBL/GenBank/DDBJ databases">
        <title>Comparative Genomics of Spacecraft Associated Microbes.</title>
        <authorList>
            <person name="Tran M.T."/>
            <person name="Wright A."/>
            <person name="Seuylemezian A."/>
            <person name="Eisen J."/>
            <person name="Coil D."/>
        </authorList>
    </citation>
    <scope>NUCLEOTIDE SEQUENCE</scope>
    <source>
        <strain evidence="1">FAIRING 10M-2.2</strain>
    </source>
</reference>
<evidence type="ECO:0000313" key="1">
    <source>
        <dbReference type="EMBL" id="MCM3734317.1"/>
    </source>
</evidence>
<proteinExistence type="predicted"/>